<keyword evidence="1" id="KW-1133">Transmembrane helix</keyword>
<feature type="transmembrane region" description="Helical" evidence="1">
    <location>
        <begin position="74"/>
        <end position="93"/>
    </location>
</feature>
<dbReference type="Proteomes" id="UP000737113">
    <property type="component" value="Unassembled WGS sequence"/>
</dbReference>
<keyword evidence="1" id="KW-0472">Membrane</keyword>
<name>A0A972JK54_9GAMM</name>
<accession>A0A972JK54</accession>
<dbReference type="RefSeq" id="WP_169562663.1">
    <property type="nucleotide sequence ID" value="NZ_JAAXYH010000001.1"/>
</dbReference>
<dbReference type="EMBL" id="JAAXYH010000001">
    <property type="protein sequence ID" value="NMH63997.1"/>
    <property type="molecule type" value="Genomic_DNA"/>
</dbReference>
<organism evidence="2 3">
    <name type="scientific">Shewanella salipaludis</name>
    <dbReference type="NCBI Taxonomy" id="2723052"/>
    <lineage>
        <taxon>Bacteria</taxon>
        <taxon>Pseudomonadati</taxon>
        <taxon>Pseudomonadota</taxon>
        <taxon>Gammaproteobacteria</taxon>
        <taxon>Alteromonadales</taxon>
        <taxon>Shewanellaceae</taxon>
        <taxon>Shewanella</taxon>
    </lineage>
</organism>
<keyword evidence="3" id="KW-1185">Reference proteome</keyword>
<evidence type="ECO:0000313" key="3">
    <source>
        <dbReference type="Proteomes" id="UP000737113"/>
    </source>
</evidence>
<feature type="transmembrane region" description="Helical" evidence="1">
    <location>
        <begin position="49"/>
        <end position="68"/>
    </location>
</feature>
<keyword evidence="1" id="KW-0812">Transmembrane</keyword>
<dbReference type="AlphaFoldDB" id="A0A972JK54"/>
<evidence type="ECO:0000256" key="1">
    <source>
        <dbReference type="SAM" id="Phobius"/>
    </source>
</evidence>
<comment type="caution">
    <text evidence="2">The sequence shown here is derived from an EMBL/GenBank/DDBJ whole genome shotgun (WGS) entry which is preliminary data.</text>
</comment>
<proteinExistence type="predicted"/>
<protein>
    <submittedName>
        <fullName evidence="2">Uncharacterized protein</fullName>
    </submittedName>
</protein>
<gene>
    <name evidence="2" type="ORF">HC757_02250</name>
</gene>
<reference evidence="2" key="1">
    <citation type="submission" date="2020-04" db="EMBL/GenBank/DDBJ databases">
        <title>Description of Shewanella salipaludis sp. nov., isolated from a salt marsh.</title>
        <authorList>
            <person name="Park S."/>
            <person name="Yoon J.-H."/>
        </authorList>
    </citation>
    <scope>NUCLEOTIDE SEQUENCE</scope>
    <source>
        <strain evidence="2">SHSM-M6</strain>
    </source>
</reference>
<feature type="transmembrane region" description="Helical" evidence="1">
    <location>
        <begin position="16"/>
        <end position="37"/>
    </location>
</feature>
<evidence type="ECO:0000313" key="2">
    <source>
        <dbReference type="EMBL" id="NMH63997.1"/>
    </source>
</evidence>
<sequence>MNSKQKIQADWWSKSLIGGVLGFSLALALSSLLTAITPGGMDGQSKVQFNMWMVAPIWMFIFSFSYLFRSGLSAMSWLTGLNLLSYSLLLMVLR</sequence>